<gene>
    <name evidence="1" type="ORF">COO91_11133</name>
</gene>
<sequence>MNKPSRITISYSSSIIGFEKSNNGWDRYLKIGNERAYHIGNVCGTCAFFFERIESANDSTCATAIAERLNSGIDIIDPAFTSILSQILPTGTYYVNFPTVLPRLIPPGHADDYFVQEQAALWGIDALPPHHPHVSYYRSHSLALGEHRQLFEFVIPLFPATKLDQLRVVHYQDEIAHGKQPTAFAVSVLDIKQPAVWEGNPEITEHWCLAHYLLDGHHKIYAAAQINKPLNLLSFLAVDESLASEEEIKSALAYLIR</sequence>
<name>A0A2K8TB36_9NOSO</name>
<reference evidence="1 2" key="1">
    <citation type="submission" date="2017-11" db="EMBL/GenBank/DDBJ databases">
        <title>Complete genome of a free-living desiccation-tolerant cyanobacterium and its photosynthetic adaptation to extreme terrestrial habitat.</title>
        <authorList>
            <person name="Shang J."/>
        </authorList>
    </citation>
    <scope>NUCLEOTIDE SEQUENCE [LARGE SCALE GENOMIC DNA]</scope>
    <source>
        <strain evidence="1 2">CCNUN1</strain>
        <plasmid evidence="2">pnfsy08</plasmid>
    </source>
</reference>
<dbReference type="EMBL" id="CP024793">
    <property type="protein sequence ID" value="AUB44880.1"/>
    <property type="molecule type" value="Genomic_DNA"/>
</dbReference>
<proteinExistence type="predicted"/>
<evidence type="ECO:0000313" key="1">
    <source>
        <dbReference type="EMBL" id="AUB44880.1"/>
    </source>
</evidence>
<organism evidence="1 2">
    <name type="scientific">Nostoc flagelliforme CCNUN1</name>
    <dbReference type="NCBI Taxonomy" id="2038116"/>
    <lineage>
        <taxon>Bacteria</taxon>
        <taxon>Bacillati</taxon>
        <taxon>Cyanobacteriota</taxon>
        <taxon>Cyanophyceae</taxon>
        <taxon>Nostocales</taxon>
        <taxon>Nostocaceae</taxon>
        <taxon>Nostoc</taxon>
    </lineage>
</organism>
<dbReference type="Proteomes" id="UP000232003">
    <property type="component" value="Plasmid pNFSY08"/>
</dbReference>
<evidence type="ECO:0000313" key="2">
    <source>
        <dbReference type="Proteomes" id="UP000232003"/>
    </source>
</evidence>
<dbReference type="AlphaFoldDB" id="A0A2K8TB36"/>
<keyword evidence="2" id="KW-1185">Reference proteome</keyword>
<dbReference type="OrthoDB" id="3287529at2"/>
<accession>A0A2K8TB36</accession>
<keyword evidence="1" id="KW-0614">Plasmid</keyword>
<protein>
    <submittedName>
        <fullName evidence="1">Uncharacterized protein</fullName>
    </submittedName>
</protein>
<geneLocation type="plasmid" evidence="2">
    <name>pnfsy08</name>
</geneLocation>
<dbReference type="RefSeq" id="WP_100904402.1">
    <property type="nucleotide sequence ID" value="NZ_CAWNNC010000009.1"/>
</dbReference>
<dbReference type="KEGG" id="nfl:COO91_11133"/>